<comment type="similarity">
    <text evidence="3">Belongs to the GON7 family.</text>
</comment>
<accession>Q2GVL4</accession>
<evidence type="ECO:0000256" key="4">
    <source>
        <dbReference type="ARBA" id="ARBA00011534"/>
    </source>
</evidence>
<dbReference type="RefSeq" id="XP_001225646.1">
    <property type="nucleotide sequence ID" value="XM_001225645.1"/>
</dbReference>
<keyword evidence="16" id="KW-1185">Reference proteome</keyword>
<dbReference type="OMA" id="PFKVAHT"/>
<evidence type="ECO:0000256" key="7">
    <source>
        <dbReference type="ARBA" id="ARBA00022694"/>
    </source>
</evidence>
<evidence type="ECO:0000256" key="2">
    <source>
        <dbReference type="ARBA" id="ARBA00004574"/>
    </source>
</evidence>
<dbReference type="GeneID" id="4393315"/>
<feature type="region of interest" description="Disordered" evidence="14">
    <location>
        <begin position="69"/>
        <end position="106"/>
    </location>
</feature>
<proteinExistence type="inferred from homology"/>
<name>Q2GVL4_CHAGB</name>
<evidence type="ECO:0000256" key="10">
    <source>
        <dbReference type="ARBA" id="ARBA00023159"/>
    </source>
</evidence>
<comment type="function">
    <text evidence="13">Component of the EKC/KEOPS complex that is required for the formation of a threonylcarbamoyl group on adenosine at position 37 (t(6)A37) in tRNAs that read codons beginning with adenine. The complex is probably involved in the transfer of the threonylcarbamoyl moiety of threonylcarbamoyl-AMP (TC-AMP) to the N6 group of A37. GON7 likely plays a supporting role to the catalytic subunit KAE1 in the complex. The EKC/KEOPS complex also promotes both telomere uncapping and telomere elongation. The complex is required for efficient recruitment of transcriptional coactivators.</text>
</comment>
<keyword evidence="6" id="KW-0158">Chromosome</keyword>
<comment type="subunit">
    <text evidence="4">Component of the EKC/KEOPS complex composed of at least BUD32, CGI121, GON7, KAE1 and PCC1; the whole complex dimerizes.</text>
</comment>
<evidence type="ECO:0000256" key="6">
    <source>
        <dbReference type="ARBA" id="ARBA00022454"/>
    </source>
</evidence>
<evidence type="ECO:0000313" key="16">
    <source>
        <dbReference type="Proteomes" id="UP000001056"/>
    </source>
</evidence>
<feature type="compositionally biased region" description="Polar residues" evidence="14">
    <location>
        <begin position="10"/>
        <end position="20"/>
    </location>
</feature>
<evidence type="ECO:0000256" key="13">
    <source>
        <dbReference type="ARBA" id="ARBA00025393"/>
    </source>
</evidence>
<keyword evidence="8" id="KW-0779">Telomere</keyword>
<keyword evidence="9" id="KW-0805">Transcription regulation</keyword>
<dbReference type="Proteomes" id="UP000001056">
    <property type="component" value="Unassembled WGS sequence"/>
</dbReference>
<keyword evidence="10" id="KW-0010">Activator</keyword>
<gene>
    <name evidence="15" type="ORF">CHGG_07990</name>
</gene>
<feature type="region of interest" description="Disordered" evidence="14">
    <location>
        <begin position="1"/>
        <end position="20"/>
    </location>
</feature>
<dbReference type="HOGENOM" id="CLU_146833_1_0_1"/>
<dbReference type="OrthoDB" id="2288868at2759"/>
<dbReference type="GO" id="GO:0000781">
    <property type="term" value="C:chromosome, telomeric region"/>
    <property type="evidence" value="ECO:0007669"/>
    <property type="project" value="UniProtKB-SubCell"/>
</dbReference>
<dbReference type="AlphaFoldDB" id="Q2GVL4"/>
<evidence type="ECO:0000256" key="14">
    <source>
        <dbReference type="SAM" id="MobiDB-lite"/>
    </source>
</evidence>
<keyword evidence="7" id="KW-0819">tRNA processing</keyword>
<dbReference type="VEuPathDB" id="FungiDB:CHGG_07990"/>
<organism evidence="15 16">
    <name type="scientific">Chaetomium globosum (strain ATCC 6205 / CBS 148.51 / DSM 1962 / NBRC 6347 / NRRL 1970)</name>
    <name type="common">Soil fungus</name>
    <dbReference type="NCBI Taxonomy" id="306901"/>
    <lineage>
        <taxon>Eukaryota</taxon>
        <taxon>Fungi</taxon>
        <taxon>Dikarya</taxon>
        <taxon>Ascomycota</taxon>
        <taxon>Pezizomycotina</taxon>
        <taxon>Sordariomycetes</taxon>
        <taxon>Sordariomycetidae</taxon>
        <taxon>Sordariales</taxon>
        <taxon>Chaetomiaceae</taxon>
        <taxon>Chaetomium</taxon>
    </lineage>
</organism>
<dbReference type="GO" id="GO:0005634">
    <property type="term" value="C:nucleus"/>
    <property type="evidence" value="ECO:0007669"/>
    <property type="project" value="UniProtKB-SubCell"/>
</dbReference>
<sequence length="106" mass="11801">MTAQQQQQQPTLSATYTSTTNAPFTVSLTLPCAADSTTLEHKTKYLSELRQSVISAQGQINRELTARMEEDKAREASTAKANGTKVVDDEKEEENYGEEVQEEEED</sequence>
<evidence type="ECO:0000256" key="5">
    <source>
        <dbReference type="ARBA" id="ARBA00019746"/>
    </source>
</evidence>
<dbReference type="InterPro" id="IPR014849">
    <property type="entry name" value="EKC/KEOPS_Gon7"/>
</dbReference>
<evidence type="ECO:0000256" key="11">
    <source>
        <dbReference type="ARBA" id="ARBA00023163"/>
    </source>
</evidence>
<comment type="subcellular location">
    <subcellularLocation>
        <location evidence="2">Chromosome</location>
        <location evidence="2">Telomere</location>
    </subcellularLocation>
    <subcellularLocation>
        <location evidence="1">Nucleus</location>
    </subcellularLocation>
</comment>
<dbReference type="EMBL" id="CH408033">
    <property type="protein sequence ID" value="EAQ86737.1"/>
    <property type="molecule type" value="Genomic_DNA"/>
</dbReference>
<evidence type="ECO:0000256" key="9">
    <source>
        <dbReference type="ARBA" id="ARBA00023015"/>
    </source>
</evidence>
<dbReference type="Pfam" id="PF08738">
    <property type="entry name" value="Gon7"/>
    <property type="match status" value="1"/>
</dbReference>
<reference evidence="16" key="1">
    <citation type="journal article" date="2015" name="Genome Announc.">
        <title>Draft genome sequence of the cellulolytic fungus Chaetomium globosum.</title>
        <authorList>
            <person name="Cuomo C.A."/>
            <person name="Untereiner W.A."/>
            <person name="Ma L.-J."/>
            <person name="Grabherr M."/>
            <person name="Birren B.W."/>
        </authorList>
    </citation>
    <scope>NUCLEOTIDE SEQUENCE [LARGE SCALE GENOMIC DNA]</scope>
    <source>
        <strain evidence="16">ATCC 6205 / CBS 148.51 / DSM 1962 / NBRC 6347 / NRRL 1970</strain>
    </source>
</reference>
<evidence type="ECO:0000256" key="1">
    <source>
        <dbReference type="ARBA" id="ARBA00004123"/>
    </source>
</evidence>
<keyword evidence="12" id="KW-0539">Nucleus</keyword>
<protein>
    <recommendedName>
        <fullName evidence="5">EKC/KEOPS complex subunit GON7</fullName>
    </recommendedName>
</protein>
<evidence type="ECO:0000313" key="15">
    <source>
        <dbReference type="EMBL" id="EAQ86737.1"/>
    </source>
</evidence>
<dbReference type="eggNOG" id="ENOG502T1MI">
    <property type="taxonomic scope" value="Eukaryota"/>
</dbReference>
<keyword evidence="11" id="KW-0804">Transcription</keyword>
<dbReference type="GO" id="GO:0008033">
    <property type="term" value="P:tRNA processing"/>
    <property type="evidence" value="ECO:0007669"/>
    <property type="project" value="UniProtKB-KW"/>
</dbReference>
<feature type="compositionally biased region" description="Acidic residues" evidence="14">
    <location>
        <begin position="89"/>
        <end position="106"/>
    </location>
</feature>
<evidence type="ECO:0000256" key="12">
    <source>
        <dbReference type="ARBA" id="ARBA00023242"/>
    </source>
</evidence>
<evidence type="ECO:0000256" key="8">
    <source>
        <dbReference type="ARBA" id="ARBA00022895"/>
    </source>
</evidence>
<evidence type="ECO:0000256" key="3">
    <source>
        <dbReference type="ARBA" id="ARBA00008529"/>
    </source>
</evidence>
<dbReference type="InParanoid" id="Q2GVL4"/>